<dbReference type="EMBL" id="LXQA010074288">
    <property type="protein sequence ID" value="MCI09903.1"/>
    <property type="molecule type" value="Genomic_DNA"/>
</dbReference>
<dbReference type="Proteomes" id="UP000265520">
    <property type="component" value="Unassembled WGS sequence"/>
</dbReference>
<evidence type="ECO:0000313" key="1">
    <source>
        <dbReference type="EMBL" id="MCI09903.1"/>
    </source>
</evidence>
<accession>A0A392PCR3</accession>
<dbReference type="AlphaFoldDB" id="A0A392PCR3"/>
<protein>
    <submittedName>
        <fullName evidence="1">Uncharacterized protein</fullName>
    </submittedName>
</protein>
<sequence length="23" mass="2702">MVTDLALASVIYIRFIQFGWRTT</sequence>
<comment type="caution">
    <text evidence="1">The sequence shown here is derived from an EMBL/GenBank/DDBJ whole genome shotgun (WGS) entry which is preliminary data.</text>
</comment>
<proteinExistence type="predicted"/>
<name>A0A392PCR3_9FABA</name>
<keyword evidence="2" id="KW-1185">Reference proteome</keyword>
<feature type="non-terminal residue" evidence="1">
    <location>
        <position position="23"/>
    </location>
</feature>
<organism evidence="1 2">
    <name type="scientific">Trifolium medium</name>
    <dbReference type="NCBI Taxonomy" id="97028"/>
    <lineage>
        <taxon>Eukaryota</taxon>
        <taxon>Viridiplantae</taxon>
        <taxon>Streptophyta</taxon>
        <taxon>Embryophyta</taxon>
        <taxon>Tracheophyta</taxon>
        <taxon>Spermatophyta</taxon>
        <taxon>Magnoliopsida</taxon>
        <taxon>eudicotyledons</taxon>
        <taxon>Gunneridae</taxon>
        <taxon>Pentapetalae</taxon>
        <taxon>rosids</taxon>
        <taxon>fabids</taxon>
        <taxon>Fabales</taxon>
        <taxon>Fabaceae</taxon>
        <taxon>Papilionoideae</taxon>
        <taxon>50 kb inversion clade</taxon>
        <taxon>NPAAA clade</taxon>
        <taxon>Hologalegina</taxon>
        <taxon>IRL clade</taxon>
        <taxon>Trifolieae</taxon>
        <taxon>Trifolium</taxon>
    </lineage>
</organism>
<evidence type="ECO:0000313" key="2">
    <source>
        <dbReference type="Proteomes" id="UP000265520"/>
    </source>
</evidence>
<reference evidence="1 2" key="1">
    <citation type="journal article" date="2018" name="Front. Plant Sci.">
        <title>Red Clover (Trifolium pratense) and Zigzag Clover (T. medium) - A Picture of Genomic Similarities and Differences.</title>
        <authorList>
            <person name="Dluhosova J."/>
            <person name="Istvanek J."/>
            <person name="Nedelnik J."/>
            <person name="Repkova J."/>
        </authorList>
    </citation>
    <scope>NUCLEOTIDE SEQUENCE [LARGE SCALE GENOMIC DNA]</scope>
    <source>
        <strain evidence="2">cv. 10/8</strain>
        <tissue evidence="1">Leaf</tissue>
    </source>
</reference>